<feature type="region of interest" description="Disordered" evidence="2">
    <location>
        <begin position="316"/>
        <end position="338"/>
    </location>
</feature>
<sequence length="752" mass="81716">HHPSVSPASQFPLPLLQLNKLRSVMENMMASSSALLSMSVPASPELRQEEAQGTCPACSLDVSEQVRQLFQRYEQLQHLVNSFMARQAEIKAARQLTQDEELLKHIQATILQVQEDCEKLNSITGDLVDDHRQKQKDIEALFQSLEKLEKEKADKEDLVTEIHVKADKASLAGKVSCTQFDATMEHLNKMIQDVLDRITGQEQDWHQIQQKLVEEMDSKLDRLELTPFRQRLEERWKNLLKQLQEKAPRMEADDAAGIRKQLLAHFHCVSCDRSLNMLVPGPRCRICCAAGGKRDGASVLLQELEAILGFHLGRESTGQGVPKPASPHLPPRGGGGGGRVCAAGAGAAPCFPFQHDEVELLGQDGHVYKGRRDARLPAIAGKDGEAGGRLGAGVRRRGGAERGDPPRLPRATRVPPARLPEKEGQALPRLVPQAVGHPGRGRPALSAPQHLDAAQRPRYGPPAAPGRDGMGRDGTAASRPHQPLRFPPRHCRVARGQASVVARSPVPRSGSPPAAGAGKGRPCSRNRRRGAERASGRPRRGGSRAIKGDGKPRAGAALGAVWCRLLRGIPQPGTGRDRPSVRPRQGFASGLGPLCRDLAELITQPHLAAPARVSEQAADSRLQPFGAFGCLKRFRGPFVLLTHYRGTPGPPSGSFRPAAVPGTPMPAWGVSGSHRHPWVPVLQRAVPGPAAPLGSSAGLRPTFSQLSATIVTSYFVARHVRSRRFIYSSGILWRLIYCRGELQLLRSGPTYP</sequence>
<dbReference type="Pfam" id="PF16043">
    <property type="entry name" value="DUF4795"/>
    <property type="match status" value="1"/>
</dbReference>
<dbReference type="AlphaFoldDB" id="A0A8B9S9N6"/>
<feature type="compositionally biased region" description="Low complexity" evidence="2">
    <location>
        <begin position="498"/>
        <end position="516"/>
    </location>
</feature>
<keyword evidence="5" id="KW-1185">Reference proteome</keyword>
<feature type="coiled-coil region" evidence="1">
    <location>
        <begin position="131"/>
        <end position="165"/>
    </location>
</feature>
<feature type="compositionally biased region" description="Basic and acidic residues" evidence="2">
    <location>
        <begin position="398"/>
        <end position="407"/>
    </location>
</feature>
<reference evidence="4" key="1">
    <citation type="submission" date="2025-08" db="UniProtKB">
        <authorList>
            <consortium name="Ensembl"/>
        </authorList>
    </citation>
    <scope>IDENTIFICATION</scope>
</reference>
<name>A0A8B9S9N6_APTOW</name>
<accession>A0A8B9S9N6</accession>
<keyword evidence="1" id="KW-0175">Coiled coil</keyword>
<dbReference type="Proteomes" id="UP000694424">
    <property type="component" value="Unplaced"/>
</dbReference>
<dbReference type="PANTHER" id="PTHR46766">
    <property type="entry name" value="GLUTAMINE-RICH PROTEIN 2"/>
    <property type="match status" value="1"/>
</dbReference>
<dbReference type="PANTHER" id="PTHR46766:SF1">
    <property type="entry name" value="GLUTAMINE-RICH PROTEIN 2"/>
    <property type="match status" value="1"/>
</dbReference>
<evidence type="ECO:0000256" key="2">
    <source>
        <dbReference type="SAM" id="MobiDB-lite"/>
    </source>
</evidence>
<reference evidence="4" key="2">
    <citation type="submission" date="2025-09" db="UniProtKB">
        <authorList>
            <consortium name="Ensembl"/>
        </authorList>
    </citation>
    <scope>IDENTIFICATION</scope>
</reference>
<dbReference type="Ensembl" id="ENSAOWT00000019590.1">
    <property type="protein sequence ID" value="ENSAOWP00000017265.1"/>
    <property type="gene ID" value="ENSAOWG00000011804.1"/>
</dbReference>
<proteinExistence type="predicted"/>
<feature type="domain" description="DUF4795" evidence="3">
    <location>
        <begin position="97"/>
        <end position="283"/>
    </location>
</feature>
<evidence type="ECO:0000259" key="3">
    <source>
        <dbReference type="Pfam" id="PF16043"/>
    </source>
</evidence>
<evidence type="ECO:0000313" key="4">
    <source>
        <dbReference type="Ensembl" id="ENSAOWP00000017265.1"/>
    </source>
</evidence>
<evidence type="ECO:0000313" key="5">
    <source>
        <dbReference type="Proteomes" id="UP000694424"/>
    </source>
</evidence>
<organism evidence="4 5">
    <name type="scientific">Apteryx owenii</name>
    <name type="common">Little spotted kiwi</name>
    <dbReference type="NCBI Taxonomy" id="8824"/>
    <lineage>
        <taxon>Eukaryota</taxon>
        <taxon>Metazoa</taxon>
        <taxon>Chordata</taxon>
        <taxon>Craniata</taxon>
        <taxon>Vertebrata</taxon>
        <taxon>Euteleostomi</taxon>
        <taxon>Archelosauria</taxon>
        <taxon>Archosauria</taxon>
        <taxon>Dinosauria</taxon>
        <taxon>Saurischia</taxon>
        <taxon>Theropoda</taxon>
        <taxon>Coelurosauria</taxon>
        <taxon>Aves</taxon>
        <taxon>Palaeognathae</taxon>
        <taxon>Apterygiformes</taxon>
        <taxon>Apterygidae</taxon>
        <taxon>Apteryx</taxon>
    </lineage>
</organism>
<protein>
    <recommendedName>
        <fullName evidence="3">DUF4795 domain-containing protein</fullName>
    </recommendedName>
</protein>
<feature type="region of interest" description="Disordered" evidence="2">
    <location>
        <begin position="379"/>
        <end position="553"/>
    </location>
</feature>
<evidence type="ECO:0000256" key="1">
    <source>
        <dbReference type="SAM" id="Coils"/>
    </source>
</evidence>
<dbReference type="InterPro" id="IPR032013">
    <property type="entry name" value="DUF4795"/>
</dbReference>